<dbReference type="AlphaFoldDB" id="A0A9X2WPB2"/>
<reference evidence="1" key="1">
    <citation type="journal article" date="2023" name="Int. J. Syst. Evol. Microbiol.">
        <title>&lt;i&gt;Shewanella septentrionalis&lt;/i&gt; sp. nov. and &lt;i&gt;Shewanella holmiensis&lt;/i&gt; sp. nov., isolated from Baltic Sea water and sediments.</title>
        <authorList>
            <person name="Martin-Rodriguez A.J."/>
            <person name="Thorell K."/>
            <person name="Joffre E."/>
            <person name="Jensie-Markopoulos S."/>
            <person name="Moore E.R.B."/>
            <person name="Sjoling A."/>
        </authorList>
    </citation>
    <scope>NUCLEOTIDE SEQUENCE</scope>
    <source>
        <strain evidence="1">SP1S2-7</strain>
    </source>
</reference>
<evidence type="ECO:0000313" key="2">
    <source>
        <dbReference type="Proteomes" id="UP001155546"/>
    </source>
</evidence>
<dbReference type="RefSeq" id="WP_261299199.1">
    <property type="nucleotide sequence ID" value="NZ_JAMTCD010000018.1"/>
</dbReference>
<dbReference type="SUPFAM" id="SSF160272">
    <property type="entry name" value="Shew3726-like"/>
    <property type="match status" value="1"/>
</dbReference>
<gene>
    <name evidence="1" type="ORF">NE535_13740</name>
</gene>
<proteinExistence type="predicted"/>
<evidence type="ECO:0000313" key="1">
    <source>
        <dbReference type="EMBL" id="MCT7942850.1"/>
    </source>
</evidence>
<dbReference type="Gene3D" id="3.30.160.140">
    <property type="entry name" value="Shew3726-like"/>
    <property type="match status" value="1"/>
</dbReference>
<protein>
    <submittedName>
        <fullName evidence="1">DUF1488 domain-containing protein</fullName>
    </submittedName>
</protein>
<name>A0A9X2WPB2_9GAMM</name>
<dbReference type="Pfam" id="PF07369">
    <property type="entry name" value="DUF1488"/>
    <property type="match status" value="1"/>
</dbReference>
<dbReference type="InterPro" id="IPR009962">
    <property type="entry name" value="DUF1488"/>
</dbReference>
<sequence>MNQNLIFGDDVTALESAVRFSAQQQGQVIQCLISFSSLTKLSSLLVTVNNAVTVFEQIRFDIEELAEKAIKDELFEDDGSILL</sequence>
<dbReference type="Proteomes" id="UP001155546">
    <property type="component" value="Unassembled WGS sequence"/>
</dbReference>
<comment type="caution">
    <text evidence="1">The sequence shown here is derived from an EMBL/GenBank/DDBJ whole genome shotgun (WGS) entry which is preliminary data.</text>
</comment>
<keyword evidence="2" id="KW-1185">Reference proteome</keyword>
<dbReference type="EMBL" id="JAMTCD010000018">
    <property type="protein sequence ID" value="MCT7942850.1"/>
    <property type="molecule type" value="Genomic_DNA"/>
</dbReference>
<organism evidence="1 2">
    <name type="scientific">Shewanella holmiensis</name>
    <dbReference type="NCBI Taxonomy" id="2952222"/>
    <lineage>
        <taxon>Bacteria</taxon>
        <taxon>Pseudomonadati</taxon>
        <taxon>Pseudomonadota</taxon>
        <taxon>Gammaproteobacteria</taxon>
        <taxon>Alteromonadales</taxon>
        <taxon>Shewanellaceae</taxon>
        <taxon>Shewanella</taxon>
    </lineage>
</organism>
<dbReference type="InterPro" id="IPR036692">
    <property type="entry name" value="Shew3726-like_sf"/>
</dbReference>
<accession>A0A9X2WPB2</accession>